<keyword evidence="4" id="KW-0732">Signal</keyword>
<proteinExistence type="inferred from homology"/>
<dbReference type="Gene3D" id="3.40.190.10">
    <property type="entry name" value="Periplasmic binding protein-like II"/>
    <property type="match status" value="1"/>
</dbReference>
<dbReference type="EMBL" id="CP048029">
    <property type="protein sequence ID" value="QIK37366.1"/>
    <property type="molecule type" value="Genomic_DNA"/>
</dbReference>
<dbReference type="InterPro" id="IPR039424">
    <property type="entry name" value="SBP_5"/>
</dbReference>
<feature type="transmembrane region" description="Helical" evidence="5">
    <location>
        <begin position="690"/>
        <end position="712"/>
    </location>
</feature>
<dbReference type="PANTHER" id="PTHR30290:SF10">
    <property type="entry name" value="PERIPLASMIC OLIGOPEPTIDE-BINDING PROTEIN-RELATED"/>
    <property type="match status" value="1"/>
</dbReference>
<evidence type="ECO:0000256" key="2">
    <source>
        <dbReference type="ARBA" id="ARBA00005695"/>
    </source>
</evidence>
<evidence type="ECO:0000313" key="7">
    <source>
        <dbReference type="EMBL" id="QIK37366.1"/>
    </source>
</evidence>
<keyword evidence="5" id="KW-1133">Transmembrane helix</keyword>
<dbReference type="SUPFAM" id="SSF53850">
    <property type="entry name" value="Periplasmic binding protein-like II"/>
    <property type="match status" value="1"/>
</dbReference>
<dbReference type="InterPro" id="IPR000914">
    <property type="entry name" value="SBP_5_dom"/>
</dbReference>
<dbReference type="AlphaFoldDB" id="A0A6G7VBW5"/>
<dbReference type="GO" id="GO:0015833">
    <property type="term" value="P:peptide transport"/>
    <property type="evidence" value="ECO:0007669"/>
    <property type="project" value="TreeGrafter"/>
</dbReference>
<accession>A0A6G7VBW5</accession>
<keyword evidence="3" id="KW-0813">Transport</keyword>
<evidence type="ECO:0000313" key="8">
    <source>
        <dbReference type="Proteomes" id="UP000502699"/>
    </source>
</evidence>
<keyword evidence="5" id="KW-0472">Membrane</keyword>
<organism evidence="7 8">
    <name type="scientific">Caldichromatium japonicum</name>
    <dbReference type="NCBI Taxonomy" id="2699430"/>
    <lineage>
        <taxon>Bacteria</taxon>
        <taxon>Pseudomonadati</taxon>
        <taxon>Pseudomonadota</taxon>
        <taxon>Gammaproteobacteria</taxon>
        <taxon>Chromatiales</taxon>
        <taxon>Chromatiaceae</taxon>
        <taxon>Caldichromatium</taxon>
    </lineage>
</organism>
<evidence type="ECO:0000256" key="3">
    <source>
        <dbReference type="ARBA" id="ARBA00022448"/>
    </source>
</evidence>
<dbReference type="Gene3D" id="3.10.105.10">
    <property type="entry name" value="Dipeptide-binding Protein, Domain 3"/>
    <property type="match status" value="1"/>
</dbReference>
<dbReference type="GO" id="GO:0030313">
    <property type="term" value="C:cell envelope"/>
    <property type="evidence" value="ECO:0007669"/>
    <property type="project" value="UniProtKB-SubCell"/>
</dbReference>
<keyword evidence="5" id="KW-0812">Transmembrane</keyword>
<dbReference type="Gene3D" id="3.90.76.10">
    <property type="entry name" value="Dipeptide-binding Protein, Domain 1"/>
    <property type="match status" value="1"/>
</dbReference>
<dbReference type="KEGG" id="cjap:GWK36_04510"/>
<dbReference type="PANTHER" id="PTHR30290">
    <property type="entry name" value="PERIPLASMIC BINDING COMPONENT OF ABC TRANSPORTER"/>
    <property type="match status" value="1"/>
</dbReference>
<dbReference type="PROSITE" id="PS51257">
    <property type="entry name" value="PROKAR_LIPOPROTEIN"/>
    <property type="match status" value="1"/>
</dbReference>
<reference evidence="8" key="1">
    <citation type="submission" date="2020-01" db="EMBL/GenBank/DDBJ databases">
        <title>Caldichromatium gen. nov., sp. nov., a thermophilic purple sulfur bacterium member of the family Chromatiaceae isolated from Nakabusa hot spring, Japan.</title>
        <authorList>
            <person name="Saini M.K."/>
            <person name="Hanada S."/>
            <person name="Tank M."/>
        </authorList>
    </citation>
    <scope>NUCLEOTIDE SEQUENCE [LARGE SCALE GENOMIC DNA]</scope>
    <source>
        <strain evidence="8">No.7</strain>
    </source>
</reference>
<comment type="similarity">
    <text evidence="2">Belongs to the bacterial solute-binding protein 5 family.</text>
</comment>
<evidence type="ECO:0000256" key="1">
    <source>
        <dbReference type="ARBA" id="ARBA00004196"/>
    </source>
</evidence>
<protein>
    <submittedName>
        <fullName evidence="7">ABC transporter substrate-binding protein</fullName>
    </submittedName>
</protein>
<evidence type="ECO:0000256" key="4">
    <source>
        <dbReference type="ARBA" id="ARBA00022729"/>
    </source>
</evidence>
<gene>
    <name evidence="7" type="ORF">GWK36_04510</name>
</gene>
<name>A0A6G7VBW5_9GAMM</name>
<dbReference type="CDD" id="cd08505">
    <property type="entry name" value="PBP2_NikA_DppA_OppA_like_18"/>
    <property type="match status" value="1"/>
</dbReference>
<dbReference type="GO" id="GO:1904680">
    <property type="term" value="F:peptide transmembrane transporter activity"/>
    <property type="evidence" value="ECO:0007669"/>
    <property type="project" value="TreeGrafter"/>
</dbReference>
<evidence type="ECO:0000259" key="6">
    <source>
        <dbReference type="Pfam" id="PF00496"/>
    </source>
</evidence>
<evidence type="ECO:0000256" key="5">
    <source>
        <dbReference type="SAM" id="Phobius"/>
    </source>
</evidence>
<dbReference type="Pfam" id="PF00496">
    <property type="entry name" value="SBP_bac_5"/>
    <property type="match status" value="1"/>
</dbReference>
<sequence>MRLRFGHWLALAGLVSWLVGCGPKGVWNDPYPSTESSANTYYGSFAERPKHLDPARAYSADEYAFLAQIYEPPLQYHFLLRPYRLVPLIAAEVPQPLYLDASGNPLPEDTPPEAIAYSDYLIRIQPGVYFQPHPALAQDQGDRYRYHDLRPQDLRAIHRLADFAEMGTRELVAEDLAYQVKRLAAPWNHSPIAALMGQHIQGFAELADRLGGLLSAPPLEQAHALHQAHLSGVEVVDRYRLRIRIQGTYPQFIYWLAMPFFAPIPWEADVFYAQPGLAERNISLDWYPIGTGPYMLVENDPNRRMVLERNPNFHGERYPTQGMPGDEERGLLRDAGKTLPFIDRAVYSLEKEDIPRWTKFLQGYYDVSGIGSDTFDQAIQIDTLGLPILTESLRSRGIRLLTAVDPSIYYLGFNMLDPVIGGESERTRLLRRAISIAVDFDEFIAIFANGRGIPAQGPLPPGIFGHREGETGINPFVYVWHDGRPQRRRIDEARALMREAGYPDGIDPATGRALTLYYEAVATGPDDRARLNWIRKQFAKIGIELVIRATDYNRFQEKIRSGTGQVFMWGWNADYPDPENFLFLLYGPNGKVEHQGENAANYRNPEFDRLFERMKDLTDGPERQAIIERMVAIVRTDAPWSFGFHPRSFTLHHRWLYNAYPNQMANNTLKYLRLDPEDRKSARLAWNQPVLWPLALIGGVLLLLVIPAWVAVRRRERASAL</sequence>
<feature type="domain" description="Solute-binding protein family 5" evidence="6">
    <location>
        <begin position="170"/>
        <end position="590"/>
    </location>
</feature>
<dbReference type="Proteomes" id="UP000502699">
    <property type="component" value="Chromosome"/>
</dbReference>
<comment type="subcellular location">
    <subcellularLocation>
        <location evidence="1">Cell envelope</location>
    </subcellularLocation>
</comment>
<keyword evidence="8" id="KW-1185">Reference proteome</keyword>